<name>A0AAV4RVB3_CAEEX</name>
<dbReference type="AlphaFoldDB" id="A0AAV4RVB3"/>
<dbReference type="Proteomes" id="UP001054945">
    <property type="component" value="Unassembled WGS sequence"/>
</dbReference>
<gene>
    <name evidence="1" type="ORF">CEXT_243681</name>
</gene>
<accession>A0AAV4RVB3</accession>
<organism evidence="1 2">
    <name type="scientific">Caerostris extrusa</name>
    <name type="common">Bark spider</name>
    <name type="synonym">Caerostris bankana</name>
    <dbReference type="NCBI Taxonomy" id="172846"/>
    <lineage>
        <taxon>Eukaryota</taxon>
        <taxon>Metazoa</taxon>
        <taxon>Ecdysozoa</taxon>
        <taxon>Arthropoda</taxon>
        <taxon>Chelicerata</taxon>
        <taxon>Arachnida</taxon>
        <taxon>Araneae</taxon>
        <taxon>Araneomorphae</taxon>
        <taxon>Entelegynae</taxon>
        <taxon>Araneoidea</taxon>
        <taxon>Araneidae</taxon>
        <taxon>Caerostris</taxon>
    </lineage>
</organism>
<comment type="caution">
    <text evidence="1">The sequence shown here is derived from an EMBL/GenBank/DDBJ whole genome shotgun (WGS) entry which is preliminary data.</text>
</comment>
<evidence type="ECO:0000313" key="1">
    <source>
        <dbReference type="EMBL" id="GIY25064.1"/>
    </source>
</evidence>
<protein>
    <submittedName>
        <fullName evidence="1">Uncharacterized protein</fullName>
    </submittedName>
</protein>
<dbReference type="EMBL" id="BPLR01008485">
    <property type="protein sequence ID" value="GIY25064.1"/>
    <property type="molecule type" value="Genomic_DNA"/>
</dbReference>
<evidence type="ECO:0000313" key="2">
    <source>
        <dbReference type="Proteomes" id="UP001054945"/>
    </source>
</evidence>
<reference evidence="1 2" key="1">
    <citation type="submission" date="2021-06" db="EMBL/GenBank/DDBJ databases">
        <title>Caerostris extrusa draft genome.</title>
        <authorList>
            <person name="Kono N."/>
            <person name="Arakawa K."/>
        </authorList>
    </citation>
    <scope>NUCLEOTIDE SEQUENCE [LARGE SCALE GENOMIC DNA]</scope>
</reference>
<proteinExistence type="predicted"/>
<keyword evidence="2" id="KW-1185">Reference proteome</keyword>
<sequence length="80" mass="9159">MFVYIQADLDESSSPQLMLVDKQAPPTFVRLFSSIRRQRPLPDRAAGRLSTGRNYVRETLMRDPQSTSAGATSKSWFRMH</sequence>